<protein>
    <submittedName>
        <fullName evidence="6">Nuclease</fullName>
    </submittedName>
</protein>
<keyword evidence="3" id="KW-0742">SOS response</keyword>
<feature type="coiled-coil region" evidence="4">
    <location>
        <begin position="685"/>
        <end position="736"/>
    </location>
</feature>
<dbReference type="Pfam" id="PF13558">
    <property type="entry name" value="SbcC_Walker_B"/>
    <property type="match status" value="1"/>
</dbReference>
<evidence type="ECO:0000256" key="1">
    <source>
        <dbReference type="ARBA" id="ARBA00022763"/>
    </source>
</evidence>
<evidence type="ECO:0000256" key="3">
    <source>
        <dbReference type="ARBA" id="ARBA00023236"/>
    </source>
</evidence>
<dbReference type="GO" id="GO:0000731">
    <property type="term" value="P:DNA synthesis involved in DNA repair"/>
    <property type="evidence" value="ECO:0007669"/>
    <property type="project" value="TreeGrafter"/>
</dbReference>
<comment type="caution">
    <text evidence="6">The sequence shown here is derived from an EMBL/GenBank/DDBJ whole genome shotgun (WGS) entry which is preliminary data.</text>
</comment>
<reference evidence="6" key="1">
    <citation type="submission" date="2021-01" db="EMBL/GenBank/DDBJ databases">
        <title>Whole genome shotgun sequence of Virgisporangium aliadipatigenens NBRC 105644.</title>
        <authorList>
            <person name="Komaki H."/>
            <person name="Tamura T."/>
        </authorList>
    </citation>
    <scope>NUCLEOTIDE SEQUENCE</scope>
    <source>
        <strain evidence="6">NBRC 105644</strain>
    </source>
</reference>
<evidence type="ECO:0000256" key="4">
    <source>
        <dbReference type="SAM" id="Coils"/>
    </source>
</evidence>
<proteinExistence type="predicted"/>
<evidence type="ECO:0000313" key="7">
    <source>
        <dbReference type="Proteomes" id="UP000619260"/>
    </source>
</evidence>
<dbReference type="Proteomes" id="UP000619260">
    <property type="component" value="Unassembled WGS sequence"/>
</dbReference>
<evidence type="ECO:0000256" key="5">
    <source>
        <dbReference type="SAM" id="MobiDB-lite"/>
    </source>
</evidence>
<dbReference type="EMBL" id="BOPF01000020">
    <property type="protein sequence ID" value="GIJ48388.1"/>
    <property type="molecule type" value="Genomic_DNA"/>
</dbReference>
<dbReference type="InterPro" id="IPR027417">
    <property type="entry name" value="P-loop_NTPase"/>
</dbReference>
<sequence length="1124" mass="124076">MSERTLRLGQFRLTRLQVVNWGAFCGYKDVAVDERGLLLTGRSGSGKSSLMDAHSTVLLPTTDQRFNASADLTARGAKQSTRSVADYVRGAWSENRDENDQAHVRYLRGGKPTWSAIGATYDNGLGSVTTAVVVKWFAGTETDGASLKSMYQLHDGQFSVQLLEEWAARRFDSRWFKATYPAEYPVTQAAYLRDLARRVGLGASRTAVSLLGKAKALKNVGDLNMFIRDNMLDRPVTFDAAARMVAAFTPLNEAYETAERAHRQERVLKDVPGLWKRFSESRESTDRARSLLGEPAETYLRGVRLRAVEAEIERIDRRLEALDETLGAHNDLRDRAFAAYTALEAQWRQDARHLHDLEMQHRLATAEHGPVQAAYRAFSAIVTRLRRPVPTDLASFSALREALPAIRAEALSAEASLRADGHAVLDAMADARRAHKEKRAELTALQSARTLIPARDQARRQAIADGAGIAVADLPYAAELIDIADDEERWRPAAERVLRGFGLRLLVPRKHADAVRNYIDHHRIKGVVDYSVVGSTADPSRAVDGTLAAKLVVDDTHPFSEWLRAELARRFDHACVENAEELDRHRIGVTLRGTVKLPGNHYRKDDRDETANPANYILGADTGTKRDALQSEVDALHRAEREATAAADNHQSRLRAAQESLAAAGELDAYPSWAAIDRWASGGRIRELDERIAAVRTDNRNLLDLEQQRVDAERRYKDAEEACAATRNEIRQLTDRMPVLVDLQKELGDQLHRLADDGDRVFLDDVLAATGVPVSPDTFALVENALRRELVARRDAADSERRVAQTRLEAAMRAFIEQWRDAAPDTSADAERSGADFAALYEDIAERRLPEAMNRFQQMIAEDMVPSISVLQREIENASTEIRKRVAMVNEGLTRVEFNTGTRLQIAHRSVASSSSSSSSASSASGSSDDARSFRAAVDALLRHAPNARRDAEASRAQFKRVRALMARFTADTAEARQWRENVLDVRNSFTFYGREELIADGSTVATFSNTSANSGGEQEKLVAFCLAAALSYNLADGDGVPAFAPLMLDEAFSKSDETFAAQALGVFHEFGFQLLIAAPIRMAGIVEPFIGQAVLVDKRVLPDGPRSAAASATFGELATRAAA</sequence>
<dbReference type="RefSeq" id="WP_203901874.1">
    <property type="nucleotide sequence ID" value="NZ_BOPF01000020.1"/>
</dbReference>
<keyword evidence="1" id="KW-0227">DNA damage</keyword>
<evidence type="ECO:0000313" key="6">
    <source>
        <dbReference type="EMBL" id="GIJ48388.1"/>
    </source>
</evidence>
<keyword evidence="2" id="KW-0234">DNA repair</keyword>
<dbReference type="GO" id="GO:0009432">
    <property type="term" value="P:SOS response"/>
    <property type="evidence" value="ECO:0007669"/>
    <property type="project" value="UniProtKB-KW"/>
</dbReference>
<organism evidence="6 7">
    <name type="scientific">Virgisporangium aliadipatigenens</name>
    <dbReference type="NCBI Taxonomy" id="741659"/>
    <lineage>
        <taxon>Bacteria</taxon>
        <taxon>Bacillati</taxon>
        <taxon>Actinomycetota</taxon>
        <taxon>Actinomycetes</taxon>
        <taxon>Micromonosporales</taxon>
        <taxon>Micromonosporaceae</taxon>
        <taxon>Virgisporangium</taxon>
    </lineage>
</organism>
<evidence type="ECO:0000256" key="2">
    <source>
        <dbReference type="ARBA" id="ARBA00023204"/>
    </source>
</evidence>
<dbReference type="PANTHER" id="PTHR32182">
    <property type="entry name" value="DNA REPLICATION AND REPAIR PROTEIN RECF"/>
    <property type="match status" value="1"/>
</dbReference>
<gene>
    <name evidence="6" type="ORF">Val02_52740</name>
</gene>
<feature type="region of interest" description="Disordered" evidence="5">
    <location>
        <begin position="909"/>
        <end position="929"/>
    </location>
</feature>
<dbReference type="PANTHER" id="PTHR32182:SF0">
    <property type="entry name" value="DNA REPLICATION AND REPAIR PROTEIN RECF"/>
    <property type="match status" value="1"/>
</dbReference>
<dbReference type="AlphaFoldDB" id="A0A8J4DSZ3"/>
<dbReference type="SUPFAM" id="SSF52540">
    <property type="entry name" value="P-loop containing nucleoside triphosphate hydrolases"/>
    <property type="match status" value="1"/>
</dbReference>
<dbReference type="Pfam" id="PF13555">
    <property type="entry name" value="AAA_29"/>
    <property type="match status" value="1"/>
</dbReference>
<keyword evidence="4" id="KW-0175">Coiled coil</keyword>
<dbReference type="GO" id="GO:0006302">
    <property type="term" value="P:double-strand break repair"/>
    <property type="evidence" value="ECO:0007669"/>
    <property type="project" value="TreeGrafter"/>
</dbReference>
<name>A0A8J4DSZ3_9ACTN</name>
<accession>A0A8J4DSZ3</accession>
<dbReference type="Gene3D" id="3.40.1140.10">
    <property type="match status" value="1"/>
</dbReference>
<keyword evidence="7" id="KW-1185">Reference proteome</keyword>